<accession>A0ACC1C7V6</accession>
<sequence>MVFLKSHDLADLVDGAVPPPSKTLSDGTTNPTYTVWLKKDTYVLSWLFYTVYGMQTSKQVWDALHTRYLSPSRSRIALLRRQLQTITQGNRSCSEFMEEAKNLVDQLAAAGKTTDDQDLISFLLGGLRPAFTPFITTFNFACRDKTLSFDDFQAELLSFETLIEAQHNLAPDQHYAFAANQKGKAPFFPRKPKQQNTTPKPLLLTTRLIASCVKD</sequence>
<evidence type="ECO:0000313" key="1">
    <source>
        <dbReference type="EMBL" id="KAJ0111910.1"/>
    </source>
</evidence>
<dbReference type="Proteomes" id="UP001164250">
    <property type="component" value="Chromosome 1"/>
</dbReference>
<name>A0ACC1C7V6_9ROSI</name>
<keyword evidence="2" id="KW-1185">Reference proteome</keyword>
<dbReference type="EMBL" id="CM047897">
    <property type="protein sequence ID" value="KAJ0111910.1"/>
    <property type="molecule type" value="Genomic_DNA"/>
</dbReference>
<reference evidence="2" key="1">
    <citation type="journal article" date="2023" name="G3 (Bethesda)">
        <title>Genome assembly and association tests identify interacting loci associated with vigor, precocity, and sex in interspecific pistachio rootstocks.</title>
        <authorList>
            <person name="Palmer W."/>
            <person name="Jacygrad E."/>
            <person name="Sagayaradj S."/>
            <person name="Cavanaugh K."/>
            <person name="Han R."/>
            <person name="Bertier L."/>
            <person name="Beede B."/>
            <person name="Kafkas S."/>
            <person name="Golino D."/>
            <person name="Preece J."/>
            <person name="Michelmore R."/>
        </authorList>
    </citation>
    <scope>NUCLEOTIDE SEQUENCE [LARGE SCALE GENOMIC DNA]</scope>
</reference>
<protein>
    <submittedName>
        <fullName evidence="1">Uncharacterized protein</fullName>
    </submittedName>
</protein>
<comment type="caution">
    <text evidence="1">The sequence shown here is derived from an EMBL/GenBank/DDBJ whole genome shotgun (WGS) entry which is preliminary data.</text>
</comment>
<gene>
    <name evidence="1" type="ORF">Patl1_01724</name>
</gene>
<evidence type="ECO:0000313" key="2">
    <source>
        <dbReference type="Proteomes" id="UP001164250"/>
    </source>
</evidence>
<proteinExistence type="predicted"/>
<organism evidence="1 2">
    <name type="scientific">Pistacia atlantica</name>
    <dbReference type="NCBI Taxonomy" id="434234"/>
    <lineage>
        <taxon>Eukaryota</taxon>
        <taxon>Viridiplantae</taxon>
        <taxon>Streptophyta</taxon>
        <taxon>Embryophyta</taxon>
        <taxon>Tracheophyta</taxon>
        <taxon>Spermatophyta</taxon>
        <taxon>Magnoliopsida</taxon>
        <taxon>eudicotyledons</taxon>
        <taxon>Gunneridae</taxon>
        <taxon>Pentapetalae</taxon>
        <taxon>rosids</taxon>
        <taxon>malvids</taxon>
        <taxon>Sapindales</taxon>
        <taxon>Anacardiaceae</taxon>
        <taxon>Pistacia</taxon>
    </lineage>
</organism>